<keyword evidence="3" id="KW-1185">Reference proteome</keyword>
<organism evidence="2 3">
    <name type="scientific">Aegilops tauschii subsp. strangulata</name>
    <name type="common">Goatgrass</name>
    <dbReference type="NCBI Taxonomy" id="200361"/>
    <lineage>
        <taxon>Eukaryota</taxon>
        <taxon>Viridiplantae</taxon>
        <taxon>Streptophyta</taxon>
        <taxon>Embryophyta</taxon>
        <taxon>Tracheophyta</taxon>
        <taxon>Spermatophyta</taxon>
        <taxon>Magnoliopsida</taxon>
        <taxon>Liliopsida</taxon>
        <taxon>Poales</taxon>
        <taxon>Poaceae</taxon>
        <taxon>BOP clade</taxon>
        <taxon>Pooideae</taxon>
        <taxon>Triticodae</taxon>
        <taxon>Triticeae</taxon>
        <taxon>Triticinae</taxon>
        <taxon>Aegilops</taxon>
    </lineage>
</organism>
<dbReference type="AlphaFoldDB" id="A0A452XQT7"/>
<reference evidence="2" key="5">
    <citation type="journal article" date="2021" name="G3 (Bethesda)">
        <title>Aegilops tauschii genome assembly Aet v5.0 features greater sequence contiguity and improved annotation.</title>
        <authorList>
            <person name="Wang L."/>
            <person name="Zhu T."/>
            <person name="Rodriguez J.C."/>
            <person name="Deal K.R."/>
            <person name="Dubcovsky J."/>
            <person name="McGuire P.E."/>
            <person name="Lux T."/>
            <person name="Spannagl M."/>
            <person name="Mayer K.F.X."/>
            <person name="Baldrich P."/>
            <person name="Meyers B.C."/>
            <person name="Huo N."/>
            <person name="Gu Y.Q."/>
            <person name="Zhou H."/>
            <person name="Devos K.M."/>
            <person name="Bennetzen J.L."/>
            <person name="Unver T."/>
            <person name="Budak H."/>
            <person name="Gulick P.J."/>
            <person name="Galiba G."/>
            <person name="Kalapos B."/>
            <person name="Nelson D.R."/>
            <person name="Li P."/>
            <person name="You F.M."/>
            <person name="Luo M.C."/>
            <person name="Dvorak J."/>
        </authorList>
    </citation>
    <scope>NUCLEOTIDE SEQUENCE [LARGE SCALE GENOMIC DNA]</scope>
    <source>
        <strain evidence="2">cv. AL8/78</strain>
    </source>
</reference>
<dbReference type="Pfam" id="PF13966">
    <property type="entry name" value="zf-RVT"/>
    <property type="match status" value="1"/>
</dbReference>
<evidence type="ECO:0000313" key="2">
    <source>
        <dbReference type="EnsemblPlants" id="AET1Gv20117000.2"/>
    </source>
</evidence>
<reference evidence="2" key="4">
    <citation type="submission" date="2019-03" db="UniProtKB">
        <authorList>
            <consortium name="EnsemblPlants"/>
        </authorList>
    </citation>
    <scope>IDENTIFICATION</scope>
</reference>
<protein>
    <recommendedName>
        <fullName evidence="1">Reverse transcriptase zinc-binding domain-containing protein</fullName>
    </recommendedName>
</protein>
<evidence type="ECO:0000313" key="3">
    <source>
        <dbReference type="Proteomes" id="UP000015105"/>
    </source>
</evidence>
<reference evidence="2" key="3">
    <citation type="journal article" date="2017" name="Nature">
        <title>Genome sequence of the progenitor of the wheat D genome Aegilops tauschii.</title>
        <authorList>
            <person name="Luo M.C."/>
            <person name="Gu Y.Q."/>
            <person name="Puiu D."/>
            <person name="Wang H."/>
            <person name="Twardziok S.O."/>
            <person name="Deal K.R."/>
            <person name="Huo N."/>
            <person name="Zhu T."/>
            <person name="Wang L."/>
            <person name="Wang Y."/>
            <person name="McGuire P.E."/>
            <person name="Liu S."/>
            <person name="Long H."/>
            <person name="Ramasamy R.K."/>
            <person name="Rodriguez J.C."/>
            <person name="Van S.L."/>
            <person name="Yuan L."/>
            <person name="Wang Z."/>
            <person name="Xia Z."/>
            <person name="Xiao L."/>
            <person name="Anderson O.D."/>
            <person name="Ouyang S."/>
            <person name="Liang Y."/>
            <person name="Zimin A.V."/>
            <person name="Pertea G."/>
            <person name="Qi P."/>
            <person name="Bennetzen J.L."/>
            <person name="Dai X."/>
            <person name="Dawson M.W."/>
            <person name="Muller H.G."/>
            <person name="Kugler K."/>
            <person name="Rivarola-Duarte L."/>
            <person name="Spannagl M."/>
            <person name="Mayer K.F.X."/>
            <person name="Lu F.H."/>
            <person name="Bevan M.W."/>
            <person name="Leroy P."/>
            <person name="Li P."/>
            <person name="You F.M."/>
            <person name="Sun Q."/>
            <person name="Liu Z."/>
            <person name="Lyons E."/>
            <person name="Wicker T."/>
            <person name="Salzberg S.L."/>
            <person name="Devos K.M."/>
            <person name="Dvorak J."/>
        </authorList>
    </citation>
    <scope>NUCLEOTIDE SEQUENCE [LARGE SCALE GENOMIC DNA]</scope>
    <source>
        <strain evidence="2">cv. AL8/78</strain>
    </source>
</reference>
<dbReference type="InterPro" id="IPR026960">
    <property type="entry name" value="RVT-Znf"/>
</dbReference>
<dbReference type="Proteomes" id="UP000015105">
    <property type="component" value="Chromosome 1D"/>
</dbReference>
<name>A0A452XQT7_AEGTS</name>
<accession>A0A452XQT7</accession>
<evidence type="ECO:0000259" key="1">
    <source>
        <dbReference type="Pfam" id="PF13966"/>
    </source>
</evidence>
<dbReference type="Gramene" id="AET1Gv20117000.2">
    <property type="protein sequence ID" value="AET1Gv20117000.2"/>
    <property type="gene ID" value="AET1Gv20117000"/>
</dbReference>
<reference evidence="3" key="2">
    <citation type="journal article" date="2017" name="Nat. Plants">
        <title>The Aegilops tauschii genome reveals multiple impacts of transposons.</title>
        <authorList>
            <person name="Zhao G."/>
            <person name="Zou C."/>
            <person name="Li K."/>
            <person name="Wang K."/>
            <person name="Li T."/>
            <person name="Gao L."/>
            <person name="Zhang X."/>
            <person name="Wang H."/>
            <person name="Yang Z."/>
            <person name="Liu X."/>
            <person name="Jiang W."/>
            <person name="Mao L."/>
            <person name="Kong X."/>
            <person name="Jiao Y."/>
            <person name="Jia J."/>
        </authorList>
    </citation>
    <scope>NUCLEOTIDE SEQUENCE [LARGE SCALE GENOMIC DNA]</scope>
    <source>
        <strain evidence="3">cv. AL8/78</strain>
    </source>
</reference>
<proteinExistence type="predicted"/>
<reference evidence="3" key="1">
    <citation type="journal article" date="2014" name="Science">
        <title>Ancient hybridizations among the ancestral genomes of bread wheat.</title>
        <authorList>
            <consortium name="International Wheat Genome Sequencing Consortium,"/>
            <person name="Marcussen T."/>
            <person name="Sandve S.R."/>
            <person name="Heier L."/>
            <person name="Spannagl M."/>
            <person name="Pfeifer M."/>
            <person name="Jakobsen K.S."/>
            <person name="Wulff B.B."/>
            <person name="Steuernagel B."/>
            <person name="Mayer K.F."/>
            <person name="Olsen O.A."/>
        </authorList>
    </citation>
    <scope>NUCLEOTIDE SEQUENCE [LARGE SCALE GENOMIC DNA]</scope>
    <source>
        <strain evidence="3">cv. AL8/78</strain>
    </source>
</reference>
<sequence>WKWSASGTYSAKSAYIATFNGSITCDAWKLTWKNWAPPRVRLFHSLTHLDRCWTADRLARHGLQHPM</sequence>
<dbReference type="EnsemblPlants" id="AET1Gv20117000.2">
    <property type="protein sequence ID" value="AET1Gv20117000.2"/>
    <property type="gene ID" value="AET1Gv20117000"/>
</dbReference>
<dbReference type="STRING" id="200361.A0A452XQT7"/>
<feature type="domain" description="Reverse transcriptase zinc-binding" evidence="1">
    <location>
        <begin position="9"/>
        <end position="65"/>
    </location>
</feature>